<dbReference type="AlphaFoldDB" id="A0A834WRZ6"/>
<evidence type="ECO:0000313" key="2">
    <source>
        <dbReference type="EMBL" id="KAF7830511.1"/>
    </source>
</evidence>
<keyword evidence="2" id="KW-0687">Ribonucleoprotein</keyword>
<evidence type="ECO:0000313" key="3">
    <source>
        <dbReference type="Proteomes" id="UP000634136"/>
    </source>
</evidence>
<accession>A0A834WRZ6</accession>
<dbReference type="Proteomes" id="UP000634136">
    <property type="component" value="Unassembled WGS sequence"/>
</dbReference>
<evidence type="ECO:0000256" key="1">
    <source>
        <dbReference type="SAM" id="MobiDB-lite"/>
    </source>
</evidence>
<dbReference type="GO" id="GO:1990904">
    <property type="term" value="C:ribonucleoprotein complex"/>
    <property type="evidence" value="ECO:0007669"/>
    <property type="project" value="UniProtKB-KW"/>
</dbReference>
<protein>
    <submittedName>
        <fullName evidence="2">Heterogeneous nuclear ribonucleoprotein 1</fullName>
    </submittedName>
</protein>
<reference evidence="2" key="1">
    <citation type="submission" date="2020-09" db="EMBL/GenBank/DDBJ databases">
        <title>Genome-Enabled Discovery of Anthraquinone Biosynthesis in Senna tora.</title>
        <authorList>
            <person name="Kang S.-H."/>
            <person name="Pandey R.P."/>
            <person name="Lee C.-M."/>
            <person name="Sim J.-S."/>
            <person name="Jeong J.-T."/>
            <person name="Choi B.-S."/>
            <person name="Jung M."/>
            <person name="Ginzburg D."/>
            <person name="Zhao K."/>
            <person name="Won S.Y."/>
            <person name="Oh T.-J."/>
            <person name="Yu Y."/>
            <person name="Kim N.-H."/>
            <person name="Lee O.R."/>
            <person name="Lee T.-H."/>
            <person name="Bashyal P."/>
            <person name="Kim T.-S."/>
            <person name="Lee W.-H."/>
            <person name="Kawkins C."/>
            <person name="Kim C.-K."/>
            <person name="Kim J.S."/>
            <person name="Ahn B.O."/>
            <person name="Rhee S.Y."/>
            <person name="Sohng J.K."/>
        </authorList>
    </citation>
    <scope>NUCLEOTIDE SEQUENCE</scope>
    <source>
        <tissue evidence="2">Leaf</tissue>
    </source>
</reference>
<keyword evidence="3" id="KW-1185">Reference proteome</keyword>
<name>A0A834WRZ6_9FABA</name>
<dbReference type="EMBL" id="JAAIUW010000005">
    <property type="protein sequence ID" value="KAF7830511.1"/>
    <property type="molecule type" value="Genomic_DNA"/>
</dbReference>
<proteinExistence type="predicted"/>
<feature type="compositionally biased region" description="Polar residues" evidence="1">
    <location>
        <begin position="1"/>
        <end position="15"/>
    </location>
</feature>
<comment type="caution">
    <text evidence="2">The sequence shown here is derived from an EMBL/GenBank/DDBJ whole genome shotgun (WGS) entry which is preliminary data.</text>
</comment>
<sequence>MYLLPTSDNIETTDSNLREDNEDPESLLIKILELDMTNRPTFHCPVRSSQQEFTYRYKDPVTFSLLTRSFTIASFQTWRLNFLFYLFNLRSWRSIWHLASLSTSYHGAIPEIPRSVKWNCISIATIPSHREPTTIRARSIKIYPITTIPRKSYSSLYSVVGFGVAVRFWVLLSSLLPVKEKKSSHRALSAAERSENLTKPKPLGFFVVRSTEIVEPKTEPYLAKWSFRTSSVVSREMPPTNSFA</sequence>
<gene>
    <name evidence="2" type="ORF">G2W53_012844</name>
</gene>
<feature type="region of interest" description="Disordered" evidence="1">
    <location>
        <begin position="1"/>
        <end position="22"/>
    </location>
</feature>
<organism evidence="2 3">
    <name type="scientific">Senna tora</name>
    <dbReference type="NCBI Taxonomy" id="362788"/>
    <lineage>
        <taxon>Eukaryota</taxon>
        <taxon>Viridiplantae</taxon>
        <taxon>Streptophyta</taxon>
        <taxon>Embryophyta</taxon>
        <taxon>Tracheophyta</taxon>
        <taxon>Spermatophyta</taxon>
        <taxon>Magnoliopsida</taxon>
        <taxon>eudicotyledons</taxon>
        <taxon>Gunneridae</taxon>
        <taxon>Pentapetalae</taxon>
        <taxon>rosids</taxon>
        <taxon>fabids</taxon>
        <taxon>Fabales</taxon>
        <taxon>Fabaceae</taxon>
        <taxon>Caesalpinioideae</taxon>
        <taxon>Cassia clade</taxon>
        <taxon>Senna</taxon>
    </lineage>
</organism>